<accession>A0A3M0MG20</accession>
<dbReference type="RefSeq" id="WP_122114479.1">
    <property type="nucleotide sequence ID" value="NZ_QOKZ01000019.1"/>
</dbReference>
<dbReference type="AlphaFoldDB" id="A0A3M0MG20"/>
<dbReference type="OrthoDB" id="4467325at2"/>
<dbReference type="EMBL" id="QOKZ01000019">
    <property type="protein sequence ID" value="RMC30187.1"/>
    <property type="molecule type" value="Genomic_DNA"/>
</dbReference>
<dbReference type="Proteomes" id="UP000273516">
    <property type="component" value="Unassembled WGS sequence"/>
</dbReference>
<proteinExistence type="predicted"/>
<comment type="caution">
    <text evidence="1">The sequence shown here is derived from an EMBL/GenBank/DDBJ whole genome shotgun (WGS) entry which is preliminary data.</text>
</comment>
<gene>
    <name evidence="1" type="ORF">C9E81_21840</name>
</gene>
<evidence type="ECO:0000313" key="1">
    <source>
        <dbReference type="EMBL" id="RMC30187.1"/>
    </source>
</evidence>
<evidence type="ECO:0000313" key="2">
    <source>
        <dbReference type="Proteomes" id="UP000273516"/>
    </source>
</evidence>
<keyword evidence="2" id="KW-1185">Reference proteome</keyword>
<organism evidence="1 2">
    <name type="scientific">Paracoccus alkanivorans</name>
    <dbReference type="NCBI Taxonomy" id="2116655"/>
    <lineage>
        <taxon>Bacteria</taxon>
        <taxon>Pseudomonadati</taxon>
        <taxon>Pseudomonadota</taxon>
        <taxon>Alphaproteobacteria</taxon>
        <taxon>Rhodobacterales</taxon>
        <taxon>Paracoccaceae</taxon>
        <taxon>Paracoccus</taxon>
    </lineage>
</organism>
<sequence length="134" mass="14795">MSKFITRSDFGGPSVPNEYRTELTQIINEMEAVPLAYTIDVMIYVGGDFLEITDPTGVYSPRVSVAKKTASCVIQMNTEEVLASKNPRAFMRTTIHDALVEMIARIAAKDKTVDAGMEREKIGCIANFSPGVDW</sequence>
<reference evidence="1 2" key="1">
    <citation type="submission" date="2018-07" db="EMBL/GenBank/DDBJ databases">
        <authorList>
            <person name="Zhang Y."/>
            <person name="Wang L."/>
            <person name="Ma S."/>
        </authorList>
    </citation>
    <scope>NUCLEOTIDE SEQUENCE [LARGE SCALE GENOMIC DNA]</scope>
    <source>
        <strain evidence="1 2">4-2</strain>
    </source>
</reference>
<protein>
    <submittedName>
        <fullName evidence="1">Uncharacterized protein</fullName>
    </submittedName>
</protein>
<name>A0A3M0MG20_9RHOB</name>